<dbReference type="Proteomes" id="UP000295221">
    <property type="component" value="Unassembled WGS sequence"/>
</dbReference>
<dbReference type="InterPro" id="IPR036770">
    <property type="entry name" value="Ankyrin_rpt-contain_sf"/>
</dbReference>
<dbReference type="InterPro" id="IPR002110">
    <property type="entry name" value="Ankyrin_rpt"/>
</dbReference>
<organism evidence="4 5">
    <name type="scientific">Natronoflexus pectinivorans</name>
    <dbReference type="NCBI Taxonomy" id="682526"/>
    <lineage>
        <taxon>Bacteria</taxon>
        <taxon>Pseudomonadati</taxon>
        <taxon>Bacteroidota</taxon>
        <taxon>Bacteroidia</taxon>
        <taxon>Marinilabiliales</taxon>
        <taxon>Marinilabiliaceae</taxon>
        <taxon>Natronoflexus</taxon>
    </lineage>
</organism>
<dbReference type="PROSITE" id="PS50088">
    <property type="entry name" value="ANK_REPEAT"/>
    <property type="match status" value="1"/>
</dbReference>
<dbReference type="OrthoDB" id="2575953at2"/>
<dbReference type="PANTHER" id="PTHR24198:SF165">
    <property type="entry name" value="ANKYRIN REPEAT-CONTAINING PROTEIN-RELATED"/>
    <property type="match status" value="1"/>
</dbReference>
<sequence length="1584" mass="183344">MIKQSILLFFVLISLASYSIENQSEEHLSEMTLEERNALYRELVSPGYVAGSDYYYSIIFELYQAGLSHEAILEALNRGNYAVFYFLLQNGYEPPLTYVSEDGTIEKLINHPALDYFDYSTLIIYKLMNIGHEPDLRTIKNQRNEILPKFYILFSSEDKDWINDPELLQWLRHYSDGEITSFPIPLVRQYEKDINNLITQIINGNKHAMVEPLSRVLDFLEIVKNDRDLSISNQYAFSSNIYFSGELKSLVSLAVYLDRVEFVELLLQSQPELFTEGFFYVVSNHGGMNVIDYLVGSFIGNEMVSQKSDDLYIFNPAILQSLVEHGLIDTVEGVDFEFSLYALYSFNIEPVDFLRFYIPLIKKTIPRSGVNEKELFFDIALAIINSETRRLRRFINQGYDLFNSGVIGVSFFDLILAFGNDAMIDLAIASINKSDGFSISENQSFALAMNPNNISLDGYWDELNLSDRISDLMVVAFWNADLELLNLLLAKGFDLNDVSEAPFPVSILLKAENDDFISFLINNRDDLGANLMLYPPVFDGLMYRYTPFSISNRSLKAFYAAESLPGWIFAFGSDDLVAEMYGLLADEVDEEMLVNLLFLAIKFDNLFLVELIIAEDVMKEESNPDLKDVLYFLFEAGSQEALEIVLAGSFLGKMENSEVIRYFEENEDFDFSPLSLRYLHSQYDIFKYHIELLEYERLLRMGHTDHRLKSFYHLKNKYNAPLFELAVKSKNEDFARYIFDNHLQLVRTDVTFAISIFGEWIIPLSWSWLMDYLFDQNPEFFGFRNRDGETLLHNAVEQRDSEAITYLLEKGFDPNIPDNRGQTAYELFLLRKPFIQDADQIASLFQSKAAKPLSPLDFQAELLANSIKSGNIHEIKEQLQNGVDPNGIIISSYRRQEFSESYINYAARYGYDVVCAYLLLHGADVNCTTQPIGLSPLAAAIIERNYETARILIHFGADLDFIIPSEAMDAFQVFNSNTSLNTYISQRGLESSLFFENQEIRHYTEELEQAMKSDTPKALVQLLEKDHSVLSRFSFDVHENSNYMKRVFREKPLEFIEELFNRAHELPNPGTLVYIAALVDREGLVELLINHKATKERDYEQRVPYYRHNIYEYNIVKIIEQFSGNNSIAEKERFDFVKEYKPLPSEMRKALKYAISKHSQQGNELELMWNYSRALQYRTPEIFLLLMNYDVTACKEIKELFFSIYNGDINRVKELIDSSEFDSDTQWHECSLLNWAAFNNRGEIAQWLLSEGASFKSRYYRHRLDFVEPSWEVWKVPVTWAVLHQNKELVSALIDAGEDFENLYLDDNIHGYYSVFDMAMNNQRTEILHYLIESGTIAVDYGSNNYNLLNKAIFFDDVELSLILLNQLSKAEWREEQLNYRGPYFASGFERAIQYAVSCEAMDVLNAFRNLDGFDDYYYNWRLLNTAILKKNLSVTIDLLNSGVKPASDFLQNQSLAFALFSFATNEVYDLLQMAGWSRFDLLASTNRPQNIVRAVVLGNNPENFIEVFLNPEFEHSINMNSVLKKTIEFDHEVMFRQLLAAGVSWFEGTNAANSLLRHVNDYGTWQRLFDIVIEFENQTIHNL</sequence>
<dbReference type="PANTHER" id="PTHR24198">
    <property type="entry name" value="ANKYRIN REPEAT AND PROTEIN KINASE DOMAIN-CONTAINING PROTEIN"/>
    <property type="match status" value="1"/>
</dbReference>
<dbReference type="SUPFAM" id="SSF48403">
    <property type="entry name" value="Ankyrin repeat"/>
    <property type="match status" value="2"/>
</dbReference>
<gene>
    <name evidence="4" type="ORF">EV194_1147</name>
</gene>
<proteinExistence type="predicted"/>
<evidence type="ECO:0000256" key="1">
    <source>
        <dbReference type="ARBA" id="ARBA00022737"/>
    </source>
</evidence>
<feature type="repeat" description="ANK" evidence="3">
    <location>
        <begin position="787"/>
        <end position="819"/>
    </location>
</feature>
<protein>
    <submittedName>
        <fullName evidence="4">Ankyrin repeat protein</fullName>
    </submittedName>
</protein>
<dbReference type="EMBL" id="SLWK01000014">
    <property type="protein sequence ID" value="TCO06029.1"/>
    <property type="molecule type" value="Genomic_DNA"/>
</dbReference>
<evidence type="ECO:0000256" key="3">
    <source>
        <dbReference type="PROSITE-ProRule" id="PRU00023"/>
    </source>
</evidence>
<dbReference type="RefSeq" id="WP_132434787.1">
    <property type="nucleotide sequence ID" value="NZ_SLWK01000014.1"/>
</dbReference>
<keyword evidence="1" id="KW-0677">Repeat</keyword>
<accession>A0A4R2GFF6</accession>
<name>A0A4R2GFF6_9BACT</name>
<evidence type="ECO:0000313" key="4">
    <source>
        <dbReference type="EMBL" id="TCO06029.1"/>
    </source>
</evidence>
<evidence type="ECO:0000313" key="5">
    <source>
        <dbReference type="Proteomes" id="UP000295221"/>
    </source>
</evidence>
<keyword evidence="5" id="KW-1185">Reference proteome</keyword>
<keyword evidence="2 3" id="KW-0040">ANK repeat</keyword>
<evidence type="ECO:0000256" key="2">
    <source>
        <dbReference type="ARBA" id="ARBA00023043"/>
    </source>
</evidence>
<dbReference type="Pfam" id="PF12796">
    <property type="entry name" value="Ank_2"/>
    <property type="match status" value="1"/>
</dbReference>
<dbReference type="Pfam" id="PF13857">
    <property type="entry name" value="Ank_5"/>
    <property type="match status" value="1"/>
</dbReference>
<comment type="caution">
    <text evidence="4">The sequence shown here is derived from an EMBL/GenBank/DDBJ whole genome shotgun (WGS) entry which is preliminary data.</text>
</comment>
<dbReference type="SMART" id="SM00248">
    <property type="entry name" value="ANK"/>
    <property type="match status" value="14"/>
</dbReference>
<dbReference type="PROSITE" id="PS50297">
    <property type="entry name" value="ANK_REP_REGION"/>
    <property type="match status" value="1"/>
</dbReference>
<dbReference type="Gene3D" id="1.25.40.20">
    <property type="entry name" value="Ankyrin repeat-containing domain"/>
    <property type="match status" value="3"/>
</dbReference>
<reference evidence="4 5" key="1">
    <citation type="submission" date="2019-03" db="EMBL/GenBank/DDBJ databases">
        <title>Genomic Encyclopedia of Type Strains, Phase IV (KMG-IV): sequencing the most valuable type-strain genomes for metagenomic binning, comparative biology and taxonomic classification.</title>
        <authorList>
            <person name="Goeker M."/>
        </authorList>
    </citation>
    <scope>NUCLEOTIDE SEQUENCE [LARGE SCALE GENOMIC DNA]</scope>
    <source>
        <strain evidence="4 5">DSM 24179</strain>
    </source>
</reference>